<gene>
    <name evidence="1" type="ORF">CKO43_21140</name>
</gene>
<comment type="caution">
    <text evidence="1">The sequence shown here is derived from an EMBL/GenBank/DDBJ whole genome shotgun (WGS) entry which is preliminary data.</text>
</comment>
<organism evidence="1 2">
    <name type="scientific">Rubrivivax gelatinosus</name>
    <name type="common">Rhodocyclus gelatinosus</name>
    <name type="synonym">Rhodopseudomonas gelatinosa</name>
    <dbReference type="NCBI Taxonomy" id="28068"/>
    <lineage>
        <taxon>Bacteria</taxon>
        <taxon>Pseudomonadati</taxon>
        <taxon>Pseudomonadota</taxon>
        <taxon>Betaproteobacteria</taxon>
        <taxon>Burkholderiales</taxon>
        <taxon>Sphaerotilaceae</taxon>
        <taxon>Rubrivivax</taxon>
    </lineage>
</organism>
<proteinExistence type="predicted"/>
<dbReference type="EMBL" id="NRRU01000108">
    <property type="protein sequence ID" value="MBK1715269.1"/>
    <property type="molecule type" value="Genomic_DNA"/>
</dbReference>
<name>A0ABS1DYU9_RUBGE</name>
<protein>
    <recommendedName>
        <fullName evidence="3">Restriction endonuclease</fullName>
    </recommendedName>
</protein>
<evidence type="ECO:0000313" key="1">
    <source>
        <dbReference type="EMBL" id="MBK1715269.1"/>
    </source>
</evidence>
<accession>A0ABS1DYU9</accession>
<reference evidence="1" key="1">
    <citation type="submission" date="2017-08" db="EMBL/GenBank/DDBJ databases">
        <authorList>
            <person name="Imhoff J.F."/>
            <person name="Rahn T."/>
            <person name="Kuenzel S."/>
            <person name="Neulinger S.C."/>
        </authorList>
    </citation>
    <scope>NUCLEOTIDE SEQUENCE</scope>
    <source>
        <strain evidence="1">IM 151</strain>
    </source>
</reference>
<sequence>MALDHQGEPDEISVDKLFSKFEPQPDAVIDGKIERLPLHDHLTPENFERLIARLAHPADGASVQAFRYGKSGSAQGGVDVIVIDAIAQKCDYYEGKRWALIAKGDITAWVDKFLSGPHACDARKFIICTTFNVFEVTELALEWKRCAKRLGEREIDGDLWDGAKIHVMLRRRHDIVSELFGDDVAERYCVRDISTPFDPPERGFEAKRIGQFGRSLSLENVSVRCDVLMPSDDEMSTGAILSFARRDLSGISITLSGKELVHWMQWRAHARFDAARPFAPEMCQDASRVVLMAKSARLILTRDEVGHLDWVLEAAWDSFYEHVKKQLARYRCGRFKRLHGNTGPFVLASVDRSLWRAMLEFAQNHDFADGSGPWHIFDGAPGCLKPYTHKATERFDSGYHAILYAYDAGSIWLPWENRVAVGWEIPTNFGNPVEMSARTNWDAEFTHDWLLEEFIPEVLRWKSAVRQDPTSKLRFLSRRAASPIQQRKVDLASVASSSAIGLSLRTVPEDFDGLHRCVMALQAHFNGRRSNVEIEPALAKPVFAALDRALTFVELPNEGYVRGCLGMSPEEDLVEGVRARARSDSHVASQAAMDCRLRGLLEVMRAVNNAPLGEWRTIAALLQPVLDRYNEDIVCDIFMAD</sequence>
<dbReference type="Proteomes" id="UP001041814">
    <property type="component" value="Unassembled WGS sequence"/>
</dbReference>
<dbReference type="RefSeq" id="WP_200379893.1">
    <property type="nucleotide sequence ID" value="NZ_NRRU01000108.1"/>
</dbReference>
<evidence type="ECO:0000313" key="2">
    <source>
        <dbReference type="Proteomes" id="UP001041814"/>
    </source>
</evidence>
<keyword evidence="2" id="KW-1185">Reference proteome</keyword>
<reference evidence="1" key="2">
    <citation type="journal article" date="2020" name="Microorganisms">
        <title>Osmotic Adaptation and Compatible Solute Biosynthesis of Phototrophic Bacteria as Revealed from Genome Analyses.</title>
        <authorList>
            <person name="Imhoff J.F."/>
            <person name="Rahn T."/>
            <person name="Kunzel S."/>
            <person name="Keller A."/>
            <person name="Neulinger S.C."/>
        </authorList>
    </citation>
    <scope>NUCLEOTIDE SEQUENCE</scope>
    <source>
        <strain evidence="1">IM 151</strain>
    </source>
</reference>
<evidence type="ECO:0008006" key="3">
    <source>
        <dbReference type="Google" id="ProtNLM"/>
    </source>
</evidence>